<feature type="domain" description="Carbohydrate kinase PfkB" evidence="3">
    <location>
        <begin position="3"/>
        <end position="289"/>
    </location>
</feature>
<dbReference type="PROSITE" id="PS00584">
    <property type="entry name" value="PFKB_KINASES_2"/>
    <property type="match status" value="1"/>
</dbReference>
<evidence type="ECO:0000313" key="5">
    <source>
        <dbReference type="Proteomes" id="UP000620327"/>
    </source>
</evidence>
<evidence type="ECO:0000256" key="2">
    <source>
        <dbReference type="ARBA" id="ARBA00022777"/>
    </source>
</evidence>
<organism evidence="4 5">
    <name type="scientific">Dysosmobacter segnis</name>
    <dbReference type="NCBI Taxonomy" id="2763042"/>
    <lineage>
        <taxon>Bacteria</taxon>
        <taxon>Bacillati</taxon>
        <taxon>Bacillota</taxon>
        <taxon>Clostridia</taxon>
        <taxon>Eubacteriales</taxon>
        <taxon>Oscillospiraceae</taxon>
        <taxon>Dysosmobacter</taxon>
    </lineage>
</organism>
<dbReference type="PANTHER" id="PTHR10584">
    <property type="entry name" value="SUGAR KINASE"/>
    <property type="match status" value="1"/>
</dbReference>
<evidence type="ECO:0000256" key="1">
    <source>
        <dbReference type="ARBA" id="ARBA00022679"/>
    </source>
</evidence>
<evidence type="ECO:0000313" key="4">
    <source>
        <dbReference type="EMBL" id="MBC5769788.1"/>
    </source>
</evidence>
<protein>
    <submittedName>
        <fullName evidence="4">Carbohydrate kinase family protein</fullName>
    </submittedName>
</protein>
<dbReference type="PANTHER" id="PTHR10584:SF166">
    <property type="entry name" value="RIBOKINASE"/>
    <property type="match status" value="1"/>
</dbReference>
<dbReference type="GO" id="GO:0016301">
    <property type="term" value="F:kinase activity"/>
    <property type="evidence" value="ECO:0007669"/>
    <property type="project" value="UniProtKB-KW"/>
</dbReference>
<gene>
    <name evidence="4" type="ORF">H8Z83_05535</name>
</gene>
<dbReference type="Proteomes" id="UP000620327">
    <property type="component" value="Unassembled WGS sequence"/>
</dbReference>
<name>A0A923MG92_9FIRM</name>
<keyword evidence="2 4" id="KW-0418">Kinase</keyword>
<accession>A0A923MG92</accession>
<dbReference type="EMBL" id="JACOQI010000003">
    <property type="protein sequence ID" value="MBC5769788.1"/>
    <property type="molecule type" value="Genomic_DNA"/>
</dbReference>
<dbReference type="InterPro" id="IPR011611">
    <property type="entry name" value="PfkB_dom"/>
</dbReference>
<reference evidence="4" key="1">
    <citation type="submission" date="2020-08" db="EMBL/GenBank/DDBJ databases">
        <title>Genome public.</title>
        <authorList>
            <person name="Liu C."/>
            <person name="Sun Q."/>
        </authorList>
    </citation>
    <scope>NUCLEOTIDE SEQUENCE</scope>
    <source>
        <strain evidence="4">BX15</strain>
    </source>
</reference>
<dbReference type="InterPro" id="IPR029056">
    <property type="entry name" value="Ribokinase-like"/>
</dbReference>
<dbReference type="SUPFAM" id="SSF53613">
    <property type="entry name" value="Ribokinase-like"/>
    <property type="match status" value="1"/>
</dbReference>
<keyword evidence="1" id="KW-0808">Transferase</keyword>
<dbReference type="Gene3D" id="3.40.1190.20">
    <property type="match status" value="1"/>
</dbReference>
<dbReference type="Pfam" id="PF00294">
    <property type="entry name" value="PfkB"/>
    <property type="match status" value="1"/>
</dbReference>
<dbReference type="InterPro" id="IPR002173">
    <property type="entry name" value="Carboh/pur_kinase_PfkB_CS"/>
</dbReference>
<evidence type="ECO:0000259" key="3">
    <source>
        <dbReference type="Pfam" id="PF00294"/>
    </source>
</evidence>
<dbReference type="RefSeq" id="WP_187014127.1">
    <property type="nucleotide sequence ID" value="NZ_JACOQI010000003.1"/>
</dbReference>
<proteinExistence type="predicted"/>
<keyword evidence="5" id="KW-1185">Reference proteome</keyword>
<dbReference type="AlphaFoldDB" id="A0A923MG92"/>
<sequence>MGIVVLGAVFVDIKGYPADVYIPGGRNAGRVEIVHGGVSRNLVEDIANVELRPTFVSLVDTTGTGADVIRKLQDHKVNTDYIRAVPDGMGTWLAVFNNGGDVVASISKRPDLRPIVDILDDHGDEIFRNADSIALEIDCDKEIVKAVFYYAEKYRKPVFAAVSNMSIAVERRDFLRFCSCFVCNQQEAGILFSEDYDSKTPEELRDILAHHVQAAEIPRMVVTMGAQGAVYAAQDGACGICPAMKVDVKDTTGAGDAFFAGVTMGLTYGKTMDEACEIGTRLSASVICTSENVCPRFLPSEFGLEPGRAAGEQLTFDI</sequence>
<comment type="caution">
    <text evidence="4">The sequence shown here is derived from an EMBL/GenBank/DDBJ whole genome shotgun (WGS) entry which is preliminary data.</text>
</comment>